<evidence type="ECO:0000313" key="7">
    <source>
        <dbReference type="EMBL" id="VDP52163.1"/>
    </source>
</evidence>
<dbReference type="PANTHER" id="PTHR14340:SF9">
    <property type="entry name" value="FIBRONECTIN TYPE-III DOMAIN-CONTAINING PROTEIN"/>
    <property type="match status" value="1"/>
</dbReference>
<evidence type="ECO:0000313" key="8">
    <source>
        <dbReference type="Proteomes" id="UP000270296"/>
    </source>
</evidence>
<dbReference type="EMBL" id="UZAM01019029">
    <property type="protein sequence ID" value="VDP52163.1"/>
    <property type="molecule type" value="Genomic_DNA"/>
</dbReference>
<dbReference type="AlphaFoldDB" id="A0A183JAE1"/>
<evidence type="ECO:0000256" key="4">
    <source>
        <dbReference type="ARBA" id="ARBA00023319"/>
    </source>
</evidence>
<dbReference type="InterPro" id="IPR003599">
    <property type="entry name" value="Ig_sub"/>
</dbReference>
<organism evidence="9">
    <name type="scientific">Soboliphyme baturini</name>
    <dbReference type="NCBI Taxonomy" id="241478"/>
    <lineage>
        <taxon>Eukaryota</taxon>
        <taxon>Metazoa</taxon>
        <taxon>Ecdysozoa</taxon>
        <taxon>Nematoda</taxon>
        <taxon>Enoplea</taxon>
        <taxon>Dorylaimia</taxon>
        <taxon>Dioctophymatida</taxon>
        <taxon>Dioctophymatoidea</taxon>
        <taxon>Soboliphymatidae</taxon>
        <taxon>Soboliphyme</taxon>
    </lineage>
</organism>
<comment type="subcellular location">
    <subcellularLocation>
        <location evidence="1">Cytoplasm</location>
    </subcellularLocation>
</comment>
<dbReference type="SUPFAM" id="SSF48726">
    <property type="entry name" value="Immunoglobulin"/>
    <property type="match status" value="2"/>
</dbReference>
<protein>
    <submittedName>
        <fullName evidence="9">Immunoglobulin I-set domain protein</fullName>
    </submittedName>
</protein>
<dbReference type="GO" id="GO:0005737">
    <property type="term" value="C:cytoplasm"/>
    <property type="evidence" value="ECO:0007669"/>
    <property type="project" value="UniProtKB-SubCell"/>
</dbReference>
<keyword evidence="3" id="KW-0677">Repeat</keyword>
<gene>
    <name evidence="7" type="ORF">SBAD_LOCUS12839</name>
</gene>
<keyword evidence="8" id="KW-1185">Reference proteome</keyword>
<accession>A0A183JAE1</accession>
<dbReference type="Pfam" id="PF07679">
    <property type="entry name" value="I-set"/>
    <property type="match status" value="2"/>
</dbReference>
<evidence type="ECO:0000256" key="2">
    <source>
        <dbReference type="ARBA" id="ARBA00022490"/>
    </source>
</evidence>
<feature type="domain" description="Fibronectin type-III" evidence="6">
    <location>
        <begin position="1"/>
        <end position="95"/>
    </location>
</feature>
<reference evidence="9" key="1">
    <citation type="submission" date="2016-06" db="UniProtKB">
        <authorList>
            <consortium name="WormBaseParasite"/>
        </authorList>
    </citation>
    <scope>IDENTIFICATION</scope>
</reference>
<dbReference type="FunFam" id="2.60.40.10:FF:000425">
    <property type="entry name" value="Myosin light chain kinase"/>
    <property type="match status" value="1"/>
</dbReference>
<evidence type="ECO:0000259" key="5">
    <source>
        <dbReference type="PROSITE" id="PS50835"/>
    </source>
</evidence>
<dbReference type="InterPro" id="IPR007110">
    <property type="entry name" value="Ig-like_dom"/>
</dbReference>
<dbReference type="InterPro" id="IPR036179">
    <property type="entry name" value="Ig-like_dom_sf"/>
</dbReference>
<dbReference type="FunFam" id="2.60.40.10:FF:000031">
    <property type="entry name" value="Myosin-binding protein C, slow type"/>
    <property type="match status" value="1"/>
</dbReference>
<dbReference type="SUPFAM" id="SSF49265">
    <property type="entry name" value="Fibronectin type III"/>
    <property type="match status" value="1"/>
</dbReference>
<dbReference type="InterPro" id="IPR036116">
    <property type="entry name" value="FN3_sf"/>
</dbReference>
<reference evidence="7 8" key="2">
    <citation type="submission" date="2018-11" db="EMBL/GenBank/DDBJ databases">
        <authorList>
            <consortium name="Pathogen Informatics"/>
        </authorList>
    </citation>
    <scope>NUCLEOTIDE SEQUENCE [LARGE SCALE GENOMIC DNA]</scope>
</reference>
<evidence type="ECO:0000256" key="3">
    <source>
        <dbReference type="ARBA" id="ARBA00022737"/>
    </source>
</evidence>
<keyword evidence="4" id="KW-0393">Immunoglobulin domain</keyword>
<dbReference type="InterPro" id="IPR013783">
    <property type="entry name" value="Ig-like_fold"/>
</dbReference>
<dbReference type="InterPro" id="IPR003961">
    <property type="entry name" value="FN3_dom"/>
</dbReference>
<dbReference type="InterPro" id="IPR013098">
    <property type="entry name" value="Ig_I-set"/>
</dbReference>
<evidence type="ECO:0000259" key="6">
    <source>
        <dbReference type="PROSITE" id="PS50853"/>
    </source>
</evidence>
<name>A0A183JAE1_9BILA</name>
<dbReference type="SMART" id="SM00408">
    <property type="entry name" value="IGc2"/>
    <property type="match status" value="2"/>
</dbReference>
<proteinExistence type="predicted"/>
<feature type="domain" description="Ig-like" evidence="5">
    <location>
        <begin position="98"/>
        <end position="186"/>
    </location>
</feature>
<sequence>MIQSVEEDSVTISFEAPKTDGGSAIVDYTIEKHDVSSNKGWLVASGKWNAEGHYVIKNLVMDHVYEFRVSAENQAGMSECSDVSEQVVIAKTVETCSPFFTTTMENVVAVENEAICLSVGFKGQPKPTVRWYRNGREMVSDGRVRIRTTSETSQLTICSVNESDEGTITIEAVNELGSVTKNVQLTVKVPATIAALEEAEECMTFTEGETVEISYNFKGKPSAEVCWSKEKTPIVPSERVAYTQTESSATLLISNAVERDSGSYKFEIANELGKDRASIDISILPRTKPKEEEVPVEVLAVEEISGEEEALFKGRRSSCHIDVDLCKSR</sequence>
<dbReference type="InterPro" id="IPR003598">
    <property type="entry name" value="Ig_sub2"/>
</dbReference>
<dbReference type="CDD" id="cd00063">
    <property type="entry name" value="FN3"/>
    <property type="match status" value="1"/>
</dbReference>
<dbReference type="PROSITE" id="PS50853">
    <property type="entry name" value="FN3"/>
    <property type="match status" value="1"/>
</dbReference>
<evidence type="ECO:0000313" key="9">
    <source>
        <dbReference type="WBParaSite" id="SBAD_0001325201-mRNA-1"/>
    </source>
</evidence>
<keyword evidence="2" id="KW-0963">Cytoplasm</keyword>
<feature type="domain" description="Ig-like" evidence="5">
    <location>
        <begin position="190"/>
        <end position="282"/>
    </location>
</feature>
<dbReference type="OrthoDB" id="5805980at2759"/>
<dbReference type="PANTHER" id="PTHR14340">
    <property type="entry name" value="MICROFIBRIL-ASSOCIATED GLYCOPROTEIN 3"/>
    <property type="match status" value="1"/>
</dbReference>
<dbReference type="Proteomes" id="UP000270296">
    <property type="component" value="Unassembled WGS sequence"/>
</dbReference>
<dbReference type="PROSITE" id="PS50835">
    <property type="entry name" value="IG_LIKE"/>
    <property type="match status" value="2"/>
</dbReference>
<dbReference type="SMART" id="SM00409">
    <property type="entry name" value="IG"/>
    <property type="match status" value="2"/>
</dbReference>
<dbReference type="WBParaSite" id="SBAD_0001325201-mRNA-1">
    <property type="protein sequence ID" value="SBAD_0001325201-mRNA-1"/>
    <property type="gene ID" value="SBAD_0001325201"/>
</dbReference>
<evidence type="ECO:0000256" key="1">
    <source>
        <dbReference type="ARBA" id="ARBA00004496"/>
    </source>
</evidence>
<dbReference type="Gene3D" id="2.60.40.10">
    <property type="entry name" value="Immunoglobulins"/>
    <property type="match status" value="3"/>
</dbReference>
<dbReference type="PRINTS" id="PR00014">
    <property type="entry name" value="FNTYPEIII"/>
</dbReference>
<dbReference type="Pfam" id="PF00041">
    <property type="entry name" value="fn3"/>
    <property type="match status" value="1"/>
</dbReference>